<accession>A0ABQ8HYC9</accession>
<dbReference type="InterPro" id="IPR035940">
    <property type="entry name" value="CAP_sf"/>
</dbReference>
<evidence type="ECO:0000313" key="2">
    <source>
        <dbReference type="EMBL" id="KAH7569359.1"/>
    </source>
</evidence>
<feature type="domain" description="SCP" evidence="1">
    <location>
        <begin position="35"/>
        <end position="113"/>
    </location>
</feature>
<dbReference type="InterPro" id="IPR018244">
    <property type="entry name" value="Allrgn_V5/Tpx1_CS"/>
</dbReference>
<name>A0ABQ8HYC9_9ROSI</name>
<reference evidence="2 3" key="1">
    <citation type="submission" date="2021-02" db="EMBL/GenBank/DDBJ databases">
        <title>Plant Genome Project.</title>
        <authorList>
            <person name="Zhang R.-G."/>
        </authorList>
    </citation>
    <scope>NUCLEOTIDE SEQUENCE [LARGE SCALE GENOMIC DNA]</scope>
    <source>
        <tissue evidence="2">Leaves</tissue>
    </source>
</reference>
<organism evidence="2 3">
    <name type="scientific">Xanthoceras sorbifolium</name>
    <dbReference type="NCBI Taxonomy" id="99658"/>
    <lineage>
        <taxon>Eukaryota</taxon>
        <taxon>Viridiplantae</taxon>
        <taxon>Streptophyta</taxon>
        <taxon>Embryophyta</taxon>
        <taxon>Tracheophyta</taxon>
        <taxon>Spermatophyta</taxon>
        <taxon>Magnoliopsida</taxon>
        <taxon>eudicotyledons</taxon>
        <taxon>Gunneridae</taxon>
        <taxon>Pentapetalae</taxon>
        <taxon>rosids</taxon>
        <taxon>malvids</taxon>
        <taxon>Sapindales</taxon>
        <taxon>Sapindaceae</taxon>
        <taxon>Xanthoceroideae</taxon>
        <taxon>Xanthoceras</taxon>
    </lineage>
</organism>
<dbReference type="InterPro" id="IPR014044">
    <property type="entry name" value="CAP_dom"/>
</dbReference>
<protein>
    <recommendedName>
        <fullName evidence="1">SCP domain-containing protein</fullName>
    </recommendedName>
</protein>
<comment type="caution">
    <text evidence="2">The sequence shown here is derived from an EMBL/GenBank/DDBJ whole genome shotgun (WGS) entry which is preliminary data.</text>
</comment>
<dbReference type="PROSITE" id="PS01010">
    <property type="entry name" value="CRISP_2"/>
    <property type="match status" value="1"/>
</dbReference>
<dbReference type="Gene3D" id="3.40.33.10">
    <property type="entry name" value="CAP"/>
    <property type="match status" value="1"/>
</dbReference>
<dbReference type="InterPro" id="IPR001283">
    <property type="entry name" value="CRISP-related"/>
</dbReference>
<evidence type="ECO:0000313" key="3">
    <source>
        <dbReference type="Proteomes" id="UP000827721"/>
    </source>
</evidence>
<proteinExistence type="predicted"/>
<dbReference type="SMART" id="SM00198">
    <property type="entry name" value="SCP"/>
    <property type="match status" value="1"/>
</dbReference>
<dbReference type="SUPFAM" id="SSF55797">
    <property type="entry name" value="PR-1-like"/>
    <property type="match status" value="1"/>
</dbReference>
<dbReference type="PRINTS" id="PR00837">
    <property type="entry name" value="V5TPXLIKE"/>
</dbReference>
<dbReference type="Pfam" id="PF00188">
    <property type="entry name" value="CAP"/>
    <property type="match status" value="1"/>
</dbReference>
<dbReference type="EMBL" id="JAFEMO010000006">
    <property type="protein sequence ID" value="KAH7569359.1"/>
    <property type="molecule type" value="Genomic_DNA"/>
</dbReference>
<keyword evidence="3" id="KW-1185">Reference proteome</keyword>
<evidence type="ECO:0000259" key="1">
    <source>
        <dbReference type="SMART" id="SM00198"/>
    </source>
</evidence>
<gene>
    <name evidence="2" type="ORF">JRO89_XS06G0150700</name>
</gene>
<dbReference type="Proteomes" id="UP000827721">
    <property type="component" value="Unassembled WGS sequence"/>
</dbReference>
<sequence length="117" mass="12954">MLGLHWRVTAVSVCPQFGQGSQMGAATDVGFSAGEVRQMVGESKESRLQIAAFVSGRRFQAWREHILGQRLDVTPSDAIVWRNTRKIGCARIVCDDGDVFMTCNYDPPGNYVGEKPY</sequence>